<evidence type="ECO:0008006" key="5">
    <source>
        <dbReference type="Google" id="ProtNLM"/>
    </source>
</evidence>
<proteinExistence type="predicted"/>
<dbReference type="InterPro" id="IPR031311">
    <property type="entry name" value="CHIT_BIND_RR_consensus"/>
</dbReference>
<sequence>MVVLSLATSENASNTFQLDPVVLDLENQINPQVSNALAKYAKKVLRRPASDYIDDSFSNEQKNYAFSYKVVDHLTGDDFSHTQSQNEKATRGEYRVKLPDGRVQIVSYTADKNGYKADVKYQDDLEKPQQKVIPQQTHDYKNQIESYTNTEYESGANGGYVYDHKGNREGIEFGVKATPAVAIQGNGIDEYDHGRRIKQRIYTPVATQSPRLVYAVTQPSFNDYHAASLSHHNRALPLPNLDYRNAIHHQHQHPHPQHRFSIIPQDKVEIVNQGVAPVGSTVAPAYLENPQIILSSTASPPLSFSGDYHHVFVTSIPDLYSRNK</sequence>
<comment type="caution">
    <text evidence="3">The sequence shown here is derived from an EMBL/GenBank/DDBJ whole genome shotgun (WGS) entry which is preliminary data.</text>
</comment>
<evidence type="ECO:0000313" key="4">
    <source>
        <dbReference type="Proteomes" id="UP001516400"/>
    </source>
</evidence>
<dbReference type="InterPro" id="IPR051217">
    <property type="entry name" value="Insect_Cuticle_Struc_Prot"/>
</dbReference>
<protein>
    <recommendedName>
        <fullName evidence="5">Cuticle protein</fullName>
    </recommendedName>
</protein>
<dbReference type="PROSITE" id="PS00233">
    <property type="entry name" value="CHIT_BIND_RR_1"/>
    <property type="match status" value="1"/>
</dbReference>
<keyword evidence="1 2" id="KW-0193">Cuticle</keyword>
<dbReference type="AlphaFoldDB" id="A0ABD2P1L6"/>
<dbReference type="InterPro" id="IPR000618">
    <property type="entry name" value="Insect_cuticle"/>
</dbReference>
<dbReference type="PROSITE" id="PS51155">
    <property type="entry name" value="CHIT_BIND_RR_2"/>
    <property type="match status" value="1"/>
</dbReference>
<dbReference type="GO" id="GO:0042302">
    <property type="term" value="F:structural constituent of cuticle"/>
    <property type="evidence" value="ECO:0007669"/>
    <property type="project" value="UniProtKB-UniRule"/>
</dbReference>
<name>A0ABD2P1L6_9CUCU</name>
<dbReference type="Proteomes" id="UP001516400">
    <property type="component" value="Unassembled WGS sequence"/>
</dbReference>
<keyword evidence="4" id="KW-1185">Reference proteome</keyword>
<evidence type="ECO:0000313" key="3">
    <source>
        <dbReference type="EMBL" id="KAL3284577.1"/>
    </source>
</evidence>
<reference evidence="3 4" key="1">
    <citation type="journal article" date="2021" name="BMC Biol.">
        <title>Horizontally acquired antibacterial genes associated with adaptive radiation of ladybird beetles.</title>
        <authorList>
            <person name="Li H.S."/>
            <person name="Tang X.F."/>
            <person name="Huang Y.H."/>
            <person name="Xu Z.Y."/>
            <person name="Chen M.L."/>
            <person name="Du X.Y."/>
            <person name="Qiu B.Y."/>
            <person name="Chen P.T."/>
            <person name="Zhang W."/>
            <person name="Slipinski A."/>
            <person name="Escalona H.E."/>
            <person name="Waterhouse R.M."/>
            <person name="Zwick A."/>
            <person name="Pang H."/>
        </authorList>
    </citation>
    <scope>NUCLEOTIDE SEQUENCE [LARGE SCALE GENOMIC DNA]</scope>
    <source>
        <strain evidence="3">SYSU2018</strain>
    </source>
</reference>
<dbReference type="PANTHER" id="PTHR12236">
    <property type="entry name" value="STRUCTURAL CONTITUENT OF CUTICLE"/>
    <property type="match status" value="1"/>
</dbReference>
<dbReference type="PANTHER" id="PTHR12236:SF79">
    <property type="entry name" value="CUTICULAR PROTEIN 50CB-RELATED"/>
    <property type="match status" value="1"/>
</dbReference>
<evidence type="ECO:0000256" key="2">
    <source>
        <dbReference type="PROSITE-ProRule" id="PRU00497"/>
    </source>
</evidence>
<accession>A0ABD2P1L6</accession>
<dbReference type="EMBL" id="JABFTP020000165">
    <property type="protein sequence ID" value="KAL3284577.1"/>
    <property type="molecule type" value="Genomic_DNA"/>
</dbReference>
<gene>
    <name evidence="3" type="ORF">HHI36_018734</name>
</gene>
<organism evidence="3 4">
    <name type="scientific">Cryptolaemus montrouzieri</name>
    <dbReference type="NCBI Taxonomy" id="559131"/>
    <lineage>
        <taxon>Eukaryota</taxon>
        <taxon>Metazoa</taxon>
        <taxon>Ecdysozoa</taxon>
        <taxon>Arthropoda</taxon>
        <taxon>Hexapoda</taxon>
        <taxon>Insecta</taxon>
        <taxon>Pterygota</taxon>
        <taxon>Neoptera</taxon>
        <taxon>Endopterygota</taxon>
        <taxon>Coleoptera</taxon>
        <taxon>Polyphaga</taxon>
        <taxon>Cucujiformia</taxon>
        <taxon>Coccinelloidea</taxon>
        <taxon>Coccinellidae</taxon>
        <taxon>Scymninae</taxon>
        <taxon>Scymnini</taxon>
        <taxon>Cryptolaemus</taxon>
    </lineage>
</organism>
<dbReference type="Pfam" id="PF00379">
    <property type="entry name" value="Chitin_bind_4"/>
    <property type="match status" value="1"/>
</dbReference>
<evidence type="ECO:0000256" key="1">
    <source>
        <dbReference type="ARBA" id="ARBA00022460"/>
    </source>
</evidence>